<evidence type="ECO:0000313" key="5">
    <source>
        <dbReference type="EMBL" id="MFB9055172.1"/>
    </source>
</evidence>
<dbReference type="Gene3D" id="1.10.10.60">
    <property type="entry name" value="Homeodomain-like"/>
    <property type="match status" value="1"/>
</dbReference>
<dbReference type="InterPro" id="IPR037923">
    <property type="entry name" value="HTH-like"/>
</dbReference>
<dbReference type="PANTHER" id="PTHR43280:SF32">
    <property type="entry name" value="TRANSCRIPTIONAL REGULATORY PROTEIN"/>
    <property type="match status" value="1"/>
</dbReference>
<feature type="domain" description="HTH araC/xylS-type" evidence="4">
    <location>
        <begin position="184"/>
        <end position="282"/>
    </location>
</feature>
<proteinExistence type="predicted"/>
<name>A0ABV5F6U7_9FLAO</name>
<evidence type="ECO:0000256" key="1">
    <source>
        <dbReference type="ARBA" id="ARBA00023015"/>
    </source>
</evidence>
<dbReference type="Pfam" id="PF12833">
    <property type="entry name" value="HTH_18"/>
    <property type="match status" value="1"/>
</dbReference>
<dbReference type="InterPro" id="IPR009057">
    <property type="entry name" value="Homeodomain-like_sf"/>
</dbReference>
<evidence type="ECO:0000256" key="3">
    <source>
        <dbReference type="ARBA" id="ARBA00023163"/>
    </source>
</evidence>
<sequence>MYKITPELKANGFSIHALDEIIKRNHGNRQFNTMGYFVIYLVMNRTQMLINNKKYDLEAGNFVFLAPFTDVTYCADCENEGQVYVFVFNAAFYEQSAADSQLLNSELFFNTQDDVYITSSVASVEEVKKIFIDRLAMFKEKKHTGLYVALVHNCIEILILNGLYYIEDRKTQLKGNYLYIDTANQFRVLLQKEYKNSRNVSYYAEALHVTPRRLTEITESWFGKPAKQIIIDKIISESTRELKHSNLTIAEIAHEVGFSDEGNFSAFFKKHTGNSPSDLRKAEYAIF</sequence>
<evidence type="ECO:0000256" key="2">
    <source>
        <dbReference type="ARBA" id="ARBA00023125"/>
    </source>
</evidence>
<evidence type="ECO:0000259" key="4">
    <source>
        <dbReference type="PROSITE" id="PS01124"/>
    </source>
</evidence>
<dbReference type="SUPFAM" id="SSF46689">
    <property type="entry name" value="Homeodomain-like"/>
    <property type="match status" value="1"/>
</dbReference>
<dbReference type="RefSeq" id="WP_379859359.1">
    <property type="nucleotide sequence ID" value="NZ_JBHMFC010000001.1"/>
</dbReference>
<dbReference type="EMBL" id="JBHMFC010000001">
    <property type="protein sequence ID" value="MFB9055172.1"/>
    <property type="molecule type" value="Genomic_DNA"/>
</dbReference>
<dbReference type="InterPro" id="IPR018060">
    <property type="entry name" value="HTH_AraC"/>
</dbReference>
<protein>
    <submittedName>
        <fullName evidence="5">Helix-turn-helix domain-containing protein</fullName>
    </submittedName>
</protein>
<organism evidence="5 6">
    <name type="scientific">Mariniflexile ostreae</name>
    <dbReference type="NCBI Taxonomy" id="1520892"/>
    <lineage>
        <taxon>Bacteria</taxon>
        <taxon>Pseudomonadati</taxon>
        <taxon>Bacteroidota</taxon>
        <taxon>Flavobacteriia</taxon>
        <taxon>Flavobacteriales</taxon>
        <taxon>Flavobacteriaceae</taxon>
        <taxon>Mariniflexile</taxon>
    </lineage>
</organism>
<evidence type="ECO:0000313" key="6">
    <source>
        <dbReference type="Proteomes" id="UP001589585"/>
    </source>
</evidence>
<keyword evidence="2" id="KW-0238">DNA-binding</keyword>
<dbReference type="SUPFAM" id="SSF51215">
    <property type="entry name" value="Regulatory protein AraC"/>
    <property type="match status" value="1"/>
</dbReference>
<dbReference type="PRINTS" id="PR00032">
    <property type="entry name" value="HTHARAC"/>
</dbReference>
<accession>A0ABV5F6U7</accession>
<comment type="caution">
    <text evidence="5">The sequence shown here is derived from an EMBL/GenBank/DDBJ whole genome shotgun (WGS) entry which is preliminary data.</text>
</comment>
<reference evidence="5 6" key="1">
    <citation type="submission" date="2024-09" db="EMBL/GenBank/DDBJ databases">
        <authorList>
            <person name="Sun Q."/>
            <person name="Mori K."/>
        </authorList>
    </citation>
    <scope>NUCLEOTIDE SEQUENCE [LARGE SCALE GENOMIC DNA]</scope>
    <source>
        <strain evidence="5 6">CECT 8622</strain>
    </source>
</reference>
<dbReference type="SMART" id="SM00342">
    <property type="entry name" value="HTH_ARAC"/>
    <property type="match status" value="1"/>
</dbReference>
<keyword evidence="1" id="KW-0805">Transcription regulation</keyword>
<dbReference type="InterPro" id="IPR020449">
    <property type="entry name" value="Tscrpt_reg_AraC-type_HTH"/>
</dbReference>
<keyword evidence="3" id="KW-0804">Transcription</keyword>
<dbReference type="Proteomes" id="UP001589585">
    <property type="component" value="Unassembled WGS sequence"/>
</dbReference>
<gene>
    <name evidence="5" type="ORF">ACFFU9_00310</name>
</gene>
<dbReference type="PANTHER" id="PTHR43280">
    <property type="entry name" value="ARAC-FAMILY TRANSCRIPTIONAL REGULATOR"/>
    <property type="match status" value="1"/>
</dbReference>
<keyword evidence="6" id="KW-1185">Reference proteome</keyword>
<dbReference type="PROSITE" id="PS01124">
    <property type="entry name" value="HTH_ARAC_FAMILY_2"/>
    <property type="match status" value="1"/>
</dbReference>